<comment type="caution">
    <text evidence="1">The sequence shown here is derived from an EMBL/GenBank/DDBJ whole genome shotgun (WGS) entry which is preliminary data.</text>
</comment>
<sequence>MTVEFETTVYRIALPFAQSEIEPFVWVDAFIPEDRRGGIPILSSDWVAPGVYRTRASIKKNRKSFALFLASGLREMDVTEELA</sequence>
<dbReference type="STRING" id="1777141.AWB80_03585"/>
<reference evidence="1" key="1">
    <citation type="submission" date="2016-01" db="EMBL/GenBank/DDBJ databases">
        <authorList>
            <person name="Peeters C."/>
        </authorList>
    </citation>
    <scope>NUCLEOTIDE SEQUENCE [LARGE SCALE GENOMIC DNA]</scope>
    <source>
        <strain evidence="1">LMG 29323</strain>
    </source>
</reference>
<gene>
    <name evidence="1" type="ORF">AWB80_03585</name>
</gene>
<dbReference type="AlphaFoldDB" id="A0A158BJU9"/>
<accession>A0A158BJU9</accession>
<organism evidence="1 2">
    <name type="scientific">Caballeronia pedi</name>
    <dbReference type="NCBI Taxonomy" id="1777141"/>
    <lineage>
        <taxon>Bacteria</taxon>
        <taxon>Pseudomonadati</taxon>
        <taxon>Pseudomonadota</taxon>
        <taxon>Betaproteobacteria</taxon>
        <taxon>Burkholderiales</taxon>
        <taxon>Burkholderiaceae</taxon>
        <taxon>Caballeronia</taxon>
    </lineage>
</organism>
<evidence type="ECO:0000313" key="1">
    <source>
        <dbReference type="EMBL" id="SAK69607.1"/>
    </source>
</evidence>
<evidence type="ECO:0000313" key="2">
    <source>
        <dbReference type="Proteomes" id="UP000054911"/>
    </source>
</evidence>
<proteinExistence type="predicted"/>
<dbReference type="RefSeq" id="WP_061176000.1">
    <property type="nucleotide sequence ID" value="NZ_FCOE02000010.1"/>
</dbReference>
<name>A0A158BJU9_9BURK</name>
<dbReference type="OrthoDB" id="9020711at2"/>
<keyword evidence="2" id="KW-1185">Reference proteome</keyword>
<dbReference type="Proteomes" id="UP000054911">
    <property type="component" value="Unassembled WGS sequence"/>
</dbReference>
<protein>
    <submittedName>
        <fullName evidence="1">Gp64</fullName>
    </submittedName>
</protein>
<dbReference type="EMBL" id="FCOE02000010">
    <property type="protein sequence ID" value="SAK69607.1"/>
    <property type="molecule type" value="Genomic_DNA"/>
</dbReference>